<protein>
    <submittedName>
        <fullName evidence="3">Uncharacterized protein</fullName>
    </submittedName>
</protein>
<keyword evidence="4" id="KW-1185">Reference proteome</keyword>
<feature type="compositionally biased region" description="Acidic residues" evidence="1">
    <location>
        <begin position="71"/>
        <end position="89"/>
    </location>
</feature>
<keyword evidence="2" id="KW-1133">Transmembrane helix</keyword>
<feature type="compositionally biased region" description="Low complexity" evidence="1">
    <location>
        <begin position="90"/>
        <end position="137"/>
    </location>
</feature>
<proteinExistence type="predicted"/>
<keyword evidence="2" id="KW-0812">Transmembrane</keyword>
<sequence>MISWLYGGDGWGTRERAIPGEWALLLLIVVLGAVLGLIVLWFTLLHHKRTVRRRNRRRTELAMLDVGPAADEADAGAETEAAAEADTGAETETAAEAATVAEPEEAATVAEPEAAAEGAQAAQPEAAQSPEAAAGQDEVSPPKALLTGASAQRKLTDEILSRVEAELAGRERPRWKELAALVHREFGVSVHPSSIQKAVKRRRLAQAGSQTT</sequence>
<dbReference type="Proteomes" id="UP000676325">
    <property type="component" value="Unassembled WGS sequence"/>
</dbReference>
<dbReference type="EMBL" id="JAGSOH010000017">
    <property type="protein sequence ID" value="MBR7826463.1"/>
    <property type="molecule type" value="Genomic_DNA"/>
</dbReference>
<gene>
    <name evidence="3" type="ORF">KDK95_09130</name>
</gene>
<evidence type="ECO:0000313" key="4">
    <source>
        <dbReference type="Proteomes" id="UP000676325"/>
    </source>
</evidence>
<evidence type="ECO:0000256" key="1">
    <source>
        <dbReference type="SAM" id="MobiDB-lite"/>
    </source>
</evidence>
<accession>A0A941E9G8</accession>
<evidence type="ECO:0000256" key="2">
    <source>
        <dbReference type="SAM" id="Phobius"/>
    </source>
</evidence>
<reference evidence="3" key="1">
    <citation type="submission" date="2021-04" db="EMBL/GenBank/DDBJ databases">
        <title>Genome based classification of Actinospica acidithermotolerans sp. nov., an actinobacterium isolated from an Indonesian hot spring.</title>
        <authorList>
            <person name="Kusuma A.B."/>
            <person name="Putra K.E."/>
            <person name="Nafisah S."/>
            <person name="Loh J."/>
            <person name="Nouioui I."/>
            <person name="Goodfellow M."/>
        </authorList>
    </citation>
    <scope>NUCLEOTIDE SEQUENCE</scope>
    <source>
        <strain evidence="3">MGRD01-02</strain>
    </source>
</reference>
<dbReference type="AlphaFoldDB" id="A0A941E9G8"/>
<comment type="caution">
    <text evidence="3">The sequence shown here is derived from an EMBL/GenBank/DDBJ whole genome shotgun (WGS) entry which is preliminary data.</text>
</comment>
<feature type="region of interest" description="Disordered" evidence="1">
    <location>
        <begin position="71"/>
        <end position="141"/>
    </location>
</feature>
<evidence type="ECO:0000313" key="3">
    <source>
        <dbReference type="EMBL" id="MBR7826463.1"/>
    </source>
</evidence>
<keyword evidence="2" id="KW-0472">Membrane</keyword>
<organism evidence="3 4">
    <name type="scientific">Actinospica acidithermotolerans</name>
    <dbReference type="NCBI Taxonomy" id="2828514"/>
    <lineage>
        <taxon>Bacteria</taxon>
        <taxon>Bacillati</taxon>
        <taxon>Actinomycetota</taxon>
        <taxon>Actinomycetes</taxon>
        <taxon>Catenulisporales</taxon>
        <taxon>Actinospicaceae</taxon>
        <taxon>Actinospica</taxon>
    </lineage>
</organism>
<feature type="transmembrane region" description="Helical" evidence="2">
    <location>
        <begin position="22"/>
        <end position="45"/>
    </location>
</feature>
<dbReference type="RefSeq" id="WP_212517612.1">
    <property type="nucleotide sequence ID" value="NZ_JAGSOH010000017.1"/>
</dbReference>
<name>A0A941E9G8_9ACTN</name>